<dbReference type="PROSITE" id="PS50109">
    <property type="entry name" value="HIS_KIN"/>
    <property type="match status" value="1"/>
</dbReference>
<feature type="transmembrane region" description="Helical" evidence="10">
    <location>
        <begin position="35"/>
        <end position="57"/>
    </location>
</feature>
<keyword evidence="8" id="KW-0902">Two-component regulatory system</keyword>
<sequence length="464" mass="52000">MEFSKMFIQNMAVLVTFAYIANLIYKYAIYRTSGVVKYIGSVLLLIAGGWSATFFGFELREGIIFDMRIVPLLIAIFVYQRSPVVFVVGLGIGLTRFAFGFTDAALAGFINLTILGFVGALLNSWLRSVNWSFLRQAAVALVVINVLNCVNIAIFGVIPADEYLLHILPYTLPTSLLLCSFFAFILRDFQKDQHRAVELGKLNRLLRQQTEELEKNKAVLEDRAKQLQLASQYKSEFLANMSHELRTPLNSIINLAQFISDSAEDTSSEEMHRYGQLIFHSGEDLLKIINDILDLSKVEAGKLEVVTEDISLVEIPTWVGPYFELTAERKQLTFDIRVEEDLPDTICSDPQRLQQILRNLLANAFKFTETGKVELNIYKAEEPQLKGEWVVFAVRDTGIGIAAEKHFTIFEAFQQADSTVSKKYGGTGLGLSISRDLARLLGGFIRVESAEGKGSTFALFLPLS</sequence>
<dbReference type="SUPFAM" id="SSF47384">
    <property type="entry name" value="Homodimeric domain of signal transducing histidine kinase"/>
    <property type="match status" value="1"/>
</dbReference>
<protein>
    <recommendedName>
        <fullName evidence="2">histidine kinase</fullName>
        <ecNumber evidence="2">2.7.13.3</ecNumber>
    </recommendedName>
</protein>
<keyword evidence="13" id="KW-1185">Reference proteome</keyword>
<dbReference type="Pfam" id="PF00512">
    <property type="entry name" value="HisKA"/>
    <property type="match status" value="1"/>
</dbReference>
<feature type="transmembrane region" description="Helical" evidence="10">
    <location>
        <begin position="138"/>
        <end position="158"/>
    </location>
</feature>
<gene>
    <name evidence="12" type="ORF">GCM10007362_31800</name>
</gene>
<dbReference type="CDD" id="cd16922">
    <property type="entry name" value="HATPase_EvgS-ArcB-TorS-like"/>
    <property type="match status" value="1"/>
</dbReference>
<dbReference type="PANTHER" id="PTHR43711">
    <property type="entry name" value="TWO-COMPONENT HISTIDINE KINASE"/>
    <property type="match status" value="1"/>
</dbReference>
<keyword evidence="5" id="KW-0547">Nucleotide-binding</keyword>
<dbReference type="SUPFAM" id="SSF55874">
    <property type="entry name" value="ATPase domain of HSP90 chaperone/DNA topoisomerase II/histidine kinase"/>
    <property type="match status" value="1"/>
</dbReference>
<feature type="coiled-coil region" evidence="9">
    <location>
        <begin position="196"/>
        <end position="230"/>
    </location>
</feature>
<dbReference type="InterPro" id="IPR005467">
    <property type="entry name" value="His_kinase_dom"/>
</dbReference>
<evidence type="ECO:0000256" key="10">
    <source>
        <dbReference type="SAM" id="Phobius"/>
    </source>
</evidence>
<accession>A0ABQ2A0K3</accession>
<evidence type="ECO:0000259" key="11">
    <source>
        <dbReference type="PROSITE" id="PS50109"/>
    </source>
</evidence>
<feature type="transmembrane region" description="Helical" evidence="10">
    <location>
        <begin position="69"/>
        <end position="92"/>
    </location>
</feature>
<keyword evidence="10" id="KW-0472">Membrane</keyword>
<keyword evidence="10" id="KW-1133">Transmembrane helix</keyword>
<comment type="catalytic activity">
    <reaction evidence="1">
        <text>ATP + protein L-histidine = ADP + protein N-phospho-L-histidine.</text>
        <dbReference type="EC" id="2.7.13.3"/>
    </reaction>
</comment>
<dbReference type="InterPro" id="IPR004358">
    <property type="entry name" value="Sig_transdc_His_kin-like_C"/>
</dbReference>
<dbReference type="EC" id="2.7.13.3" evidence="2"/>
<feature type="domain" description="Histidine kinase" evidence="11">
    <location>
        <begin position="240"/>
        <end position="464"/>
    </location>
</feature>
<evidence type="ECO:0000313" key="12">
    <source>
        <dbReference type="EMBL" id="GGH81660.1"/>
    </source>
</evidence>
<dbReference type="InterPro" id="IPR003594">
    <property type="entry name" value="HATPase_dom"/>
</dbReference>
<keyword evidence="3" id="KW-0597">Phosphoprotein</keyword>
<name>A0ABQ2A0K3_9BACL</name>
<dbReference type="SMART" id="SM00388">
    <property type="entry name" value="HisKA"/>
    <property type="match status" value="1"/>
</dbReference>
<dbReference type="PANTHER" id="PTHR43711:SF26">
    <property type="entry name" value="SENSOR HISTIDINE KINASE RCSC"/>
    <property type="match status" value="1"/>
</dbReference>
<proteinExistence type="predicted"/>
<evidence type="ECO:0000313" key="13">
    <source>
        <dbReference type="Proteomes" id="UP000605427"/>
    </source>
</evidence>
<evidence type="ECO:0000256" key="8">
    <source>
        <dbReference type="ARBA" id="ARBA00023012"/>
    </source>
</evidence>
<dbReference type="Gene3D" id="1.10.287.130">
    <property type="match status" value="1"/>
</dbReference>
<dbReference type="InterPro" id="IPR050736">
    <property type="entry name" value="Sensor_HK_Regulatory"/>
</dbReference>
<dbReference type="SMART" id="SM00387">
    <property type="entry name" value="HATPase_c"/>
    <property type="match status" value="1"/>
</dbReference>
<dbReference type="Pfam" id="PF02518">
    <property type="entry name" value="HATPase_c"/>
    <property type="match status" value="1"/>
</dbReference>
<feature type="transmembrane region" description="Helical" evidence="10">
    <location>
        <begin position="164"/>
        <end position="186"/>
    </location>
</feature>
<dbReference type="InterPro" id="IPR036097">
    <property type="entry name" value="HisK_dim/P_sf"/>
</dbReference>
<feature type="transmembrane region" description="Helical" evidence="10">
    <location>
        <begin position="104"/>
        <end position="126"/>
    </location>
</feature>
<keyword evidence="10" id="KW-0812">Transmembrane</keyword>
<reference evidence="13" key="1">
    <citation type="journal article" date="2019" name="Int. J. Syst. Evol. Microbiol.">
        <title>The Global Catalogue of Microorganisms (GCM) 10K type strain sequencing project: providing services to taxonomists for standard genome sequencing and annotation.</title>
        <authorList>
            <consortium name="The Broad Institute Genomics Platform"/>
            <consortium name="The Broad Institute Genome Sequencing Center for Infectious Disease"/>
            <person name="Wu L."/>
            <person name="Ma J."/>
        </authorList>
    </citation>
    <scope>NUCLEOTIDE SEQUENCE [LARGE SCALE GENOMIC DNA]</scope>
    <source>
        <strain evidence="13">CCM 8702</strain>
    </source>
</reference>
<evidence type="ECO:0000256" key="1">
    <source>
        <dbReference type="ARBA" id="ARBA00000085"/>
    </source>
</evidence>
<keyword evidence="7" id="KW-0067">ATP-binding</keyword>
<evidence type="ECO:0000256" key="5">
    <source>
        <dbReference type="ARBA" id="ARBA00022741"/>
    </source>
</evidence>
<dbReference type="InterPro" id="IPR036890">
    <property type="entry name" value="HATPase_C_sf"/>
</dbReference>
<evidence type="ECO:0000256" key="2">
    <source>
        <dbReference type="ARBA" id="ARBA00012438"/>
    </source>
</evidence>
<evidence type="ECO:0000256" key="3">
    <source>
        <dbReference type="ARBA" id="ARBA00022553"/>
    </source>
</evidence>
<evidence type="ECO:0000256" key="9">
    <source>
        <dbReference type="SAM" id="Coils"/>
    </source>
</evidence>
<dbReference type="InterPro" id="IPR003661">
    <property type="entry name" value="HisK_dim/P_dom"/>
</dbReference>
<feature type="transmembrane region" description="Helical" evidence="10">
    <location>
        <begin position="12"/>
        <end position="29"/>
    </location>
</feature>
<dbReference type="Gene3D" id="3.30.565.10">
    <property type="entry name" value="Histidine kinase-like ATPase, C-terminal domain"/>
    <property type="match status" value="1"/>
</dbReference>
<dbReference type="CDD" id="cd00082">
    <property type="entry name" value="HisKA"/>
    <property type="match status" value="1"/>
</dbReference>
<comment type="caution">
    <text evidence="12">The sequence shown here is derived from an EMBL/GenBank/DDBJ whole genome shotgun (WGS) entry which is preliminary data.</text>
</comment>
<dbReference type="Proteomes" id="UP000605427">
    <property type="component" value="Unassembled WGS sequence"/>
</dbReference>
<dbReference type="PRINTS" id="PR00344">
    <property type="entry name" value="BCTRLSENSOR"/>
</dbReference>
<organism evidence="12 13">
    <name type="scientific">Saccharibacillus endophyticus</name>
    <dbReference type="NCBI Taxonomy" id="2060666"/>
    <lineage>
        <taxon>Bacteria</taxon>
        <taxon>Bacillati</taxon>
        <taxon>Bacillota</taxon>
        <taxon>Bacilli</taxon>
        <taxon>Bacillales</taxon>
        <taxon>Paenibacillaceae</taxon>
        <taxon>Saccharibacillus</taxon>
    </lineage>
</organism>
<dbReference type="RefSeq" id="WP_172245283.1">
    <property type="nucleotide sequence ID" value="NZ_BMDD01000004.1"/>
</dbReference>
<evidence type="ECO:0000256" key="6">
    <source>
        <dbReference type="ARBA" id="ARBA00022777"/>
    </source>
</evidence>
<keyword evidence="6" id="KW-0418">Kinase</keyword>
<dbReference type="EMBL" id="BMDD01000004">
    <property type="protein sequence ID" value="GGH81660.1"/>
    <property type="molecule type" value="Genomic_DNA"/>
</dbReference>
<keyword evidence="9" id="KW-0175">Coiled coil</keyword>
<keyword evidence="4" id="KW-0808">Transferase</keyword>
<evidence type="ECO:0000256" key="7">
    <source>
        <dbReference type="ARBA" id="ARBA00022840"/>
    </source>
</evidence>
<evidence type="ECO:0000256" key="4">
    <source>
        <dbReference type="ARBA" id="ARBA00022679"/>
    </source>
</evidence>